<evidence type="ECO:0000256" key="6">
    <source>
        <dbReference type="ARBA" id="ARBA00023002"/>
    </source>
</evidence>
<dbReference type="Proteomes" id="UP000663792">
    <property type="component" value="Unassembled WGS sequence"/>
</dbReference>
<evidence type="ECO:0000256" key="4">
    <source>
        <dbReference type="ARBA" id="ARBA00022827"/>
    </source>
</evidence>
<evidence type="ECO:0000256" key="7">
    <source>
        <dbReference type="ARBA" id="ARBA00023033"/>
    </source>
</evidence>
<dbReference type="SUPFAM" id="SSF51905">
    <property type="entry name" value="FAD/NAD(P)-binding domain"/>
    <property type="match status" value="3"/>
</dbReference>
<proteinExistence type="inferred from homology"/>
<sequence>MTQTLNLPGQHEHAGEEPTARYDVAVLGAGFAGMYMLHTLRQQGWNVHVYETGDDVGGTWYWNRYPGARCDIESLYYSYSFDEEIQQTWEWSEKYAPQPELLQYAGWVADRLDLRRDISFNTTVEHAVWDEDATEWVLETNGGDVIRSRYLVTAVGCLSAARVPDFPGLEHYQGKQYHTSKWPHEGVDFTGQRVAVIGTGSSGIQSIPLIAEQASQLTVFQRTPNFSIPAHNRTLDPAEVARVKADYPSIRAELRLTAGGMIVKNPPTKAALETPEDERRQEFDSRWAEGGLTFLGGFTDTSVDETANAIAAEYVRERIRDIVKDPQTADLLSPKDYPIGAKRLCVDTGYYDTFNRDHVRLVDLRSQPIEEITATGIRAGDEEMEFDAIVFATGFDAMTGPLLKIDIRGVDGVALKDKWAAGPRTYLGVSTAGFPNLFMITGPGSPSVLSNMLVSIEQHVEWISDHLNHLRDHDLQRSEAEVPAEDDWVQHVNDVASVTLMNKAASWYRGANIPGKPRIFMPYVGGVGNYRVHCQKIADSGYQGFVHS</sequence>
<feature type="domain" description="FAD/NAD(P)-binding" evidence="8">
    <location>
        <begin position="22"/>
        <end position="236"/>
    </location>
</feature>
<dbReference type="GO" id="GO:0016709">
    <property type="term" value="F:oxidoreductase activity, acting on paired donors, with incorporation or reduction of molecular oxygen, NAD(P)H as one donor, and incorporation of one atom of oxygen"/>
    <property type="evidence" value="ECO:0007669"/>
    <property type="project" value="UniProtKB-ARBA"/>
</dbReference>
<keyword evidence="4" id="KW-0274">FAD</keyword>
<name>A0A938YES1_9ACTN</name>
<dbReference type="Gene3D" id="3.50.50.60">
    <property type="entry name" value="FAD/NAD(P)-binding domain"/>
    <property type="match status" value="2"/>
</dbReference>
<dbReference type="PANTHER" id="PTHR43098">
    <property type="entry name" value="L-ORNITHINE N(5)-MONOOXYGENASE-RELATED"/>
    <property type="match status" value="1"/>
</dbReference>
<dbReference type="PANTHER" id="PTHR43098:SF3">
    <property type="entry name" value="L-ORNITHINE N(5)-MONOOXYGENASE-RELATED"/>
    <property type="match status" value="1"/>
</dbReference>
<evidence type="ECO:0000256" key="2">
    <source>
        <dbReference type="ARBA" id="ARBA00010139"/>
    </source>
</evidence>
<reference evidence="9" key="1">
    <citation type="submission" date="2021-01" db="EMBL/GenBank/DDBJ databases">
        <title>YIM 132084 draft genome.</title>
        <authorList>
            <person name="An D."/>
        </authorList>
    </citation>
    <scope>NUCLEOTIDE SEQUENCE</scope>
    <source>
        <strain evidence="9">YIM 132084</strain>
    </source>
</reference>
<evidence type="ECO:0000313" key="10">
    <source>
        <dbReference type="Proteomes" id="UP000663792"/>
    </source>
</evidence>
<evidence type="ECO:0000259" key="8">
    <source>
        <dbReference type="Pfam" id="PF07992"/>
    </source>
</evidence>
<dbReference type="InterPro" id="IPR023753">
    <property type="entry name" value="FAD/NAD-binding_dom"/>
</dbReference>
<gene>
    <name evidence="9" type="ORF">JL106_03930</name>
</gene>
<evidence type="ECO:0000256" key="3">
    <source>
        <dbReference type="ARBA" id="ARBA00022630"/>
    </source>
</evidence>
<dbReference type="InterPro" id="IPR036188">
    <property type="entry name" value="FAD/NAD-bd_sf"/>
</dbReference>
<keyword evidence="5" id="KW-0521">NADP</keyword>
<keyword evidence="10" id="KW-1185">Reference proteome</keyword>
<dbReference type="Pfam" id="PF07992">
    <property type="entry name" value="Pyr_redox_2"/>
    <property type="match status" value="1"/>
</dbReference>
<evidence type="ECO:0000256" key="1">
    <source>
        <dbReference type="ARBA" id="ARBA00001974"/>
    </source>
</evidence>
<comment type="similarity">
    <text evidence="2">Belongs to the FAD-binding monooxygenase family.</text>
</comment>
<evidence type="ECO:0000256" key="5">
    <source>
        <dbReference type="ARBA" id="ARBA00022857"/>
    </source>
</evidence>
<keyword evidence="3" id="KW-0285">Flavoprotein</keyword>
<dbReference type="RefSeq" id="WP_205259360.1">
    <property type="nucleotide sequence ID" value="NZ_JAERWK010000005.1"/>
</dbReference>
<accession>A0A938YES1</accession>
<dbReference type="AlphaFoldDB" id="A0A938YES1"/>
<dbReference type="EMBL" id="JAERWK010000005">
    <property type="protein sequence ID" value="MBM9466428.1"/>
    <property type="molecule type" value="Genomic_DNA"/>
</dbReference>
<evidence type="ECO:0000313" key="9">
    <source>
        <dbReference type="EMBL" id="MBM9466428.1"/>
    </source>
</evidence>
<dbReference type="InterPro" id="IPR050775">
    <property type="entry name" value="FAD-binding_Monooxygenases"/>
</dbReference>
<keyword evidence="6" id="KW-0560">Oxidoreductase</keyword>
<protein>
    <submittedName>
        <fullName evidence="9">NAD(P)/FAD-dependent oxidoreductase</fullName>
    </submittedName>
</protein>
<keyword evidence="7" id="KW-0503">Monooxygenase</keyword>
<comment type="caution">
    <text evidence="9">The sequence shown here is derived from an EMBL/GenBank/DDBJ whole genome shotgun (WGS) entry which is preliminary data.</text>
</comment>
<comment type="cofactor">
    <cofactor evidence="1">
        <name>FAD</name>
        <dbReference type="ChEBI" id="CHEBI:57692"/>
    </cofactor>
</comment>
<organism evidence="9 10">
    <name type="scientific">Nakamurella leprariae</name>
    <dbReference type="NCBI Taxonomy" id="2803911"/>
    <lineage>
        <taxon>Bacteria</taxon>
        <taxon>Bacillati</taxon>
        <taxon>Actinomycetota</taxon>
        <taxon>Actinomycetes</taxon>
        <taxon>Nakamurellales</taxon>
        <taxon>Nakamurellaceae</taxon>
        <taxon>Nakamurella</taxon>
    </lineage>
</organism>